<dbReference type="Proteomes" id="UP000799538">
    <property type="component" value="Unassembled WGS sequence"/>
</dbReference>
<name>A0A6A6G5Z5_9PEZI</name>
<evidence type="ECO:0000313" key="3">
    <source>
        <dbReference type="Proteomes" id="UP000799538"/>
    </source>
</evidence>
<dbReference type="AlphaFoldDB" id="A0A6A6G5Z5"/>
<dbReference type="EMBL" id="ML992511">
    <property type="protein sequence ID" value="KAF2220983.1"/>
    <property type="molecule type" value="Genomic_DNA"/>
</dbReference>
<keyword evidence="3" id="KW-1185">Reference proteome</keyword>
<organism evidence="2 3">
    <name type="scientific">Elsinoe ampelina</name>
    <dbReference type="NCBI Taxonomy" id="302913"/>
    <lineage>
        <taxon>Eukaryota</taxon>
        <taxon>Fungi</taxon>
        <taxon>Dikarya</taxon>
        <taxon>Ascomycota</taxon>
        <taxon>Pezizomycotina</taxon>
        <taxon>Dothideomycetes</taxon>
        <taxon>Dothideomycetidae</taxon>
        <taxon>Myriangiales</taxon>
        <taxon>Elsinoaceae</taxon>
        <taxon>Elsinoe</taxon>
    </lineage>
</organism>
<evidence type="ECO:0000313" key="2">
    <source>
        <dbReference type="EMBL" id="KAF2220983.1"/>
    </source>
</evidence>
<keyword evidence="1" id="KW-0472">Membrane</keyword>
<feature type="transmembrane region" description="Helical" evidence="1">
    <location>
        <begin position="6"/>
        <end position="27"/>
    </location>
</feature>
<proteinExistence type="predicted"/>
<gene>
    <name evidence="2" type="ORF">BDZ85DRAFT_266096</name>
</gene>
<evidence type="ECO:0000256" key="1">
    <source>
        <dbReference type="SAM" id="Phobius"/>
    </source>
</evidence>
<accession>A0A6A6G5Z5</accession>
<sequence>MHDTSLVLCVVDMCPVLLGLCYIDFSWMTRKGSMCKHQSEKAQGFPRKGNRDST</sequence>
<keyword evidence="1" id="KW-1133">Transmembrane helix</keyword>
<reference evidence="3" key="1">
    <citation type="journal article" date="2020" name="Stud. Mycol.">
        <title>101 Dothideomycetes genomes: A test case for predicting lifestyles and emergence of pathogens.</title>
        <authorList>
            <person name="Haridas S."/>
            <person name="Albert R."/>
            <person name="Binder M."/>
            <person name="Bloem J."/>
            <person name="LaButti K."/>
            <person name="Salamov A."/>
            <person name="Andreopoulos B."/>
            <person name="Baker S."/>
            <person name="Barry K."/>
            <person name="Bills G."/>
            <person name="Bluhm B."/>
            <person name="Cannon C."/>
            <person name="Castanera R."/>
            <person name="Culley D."/>
            <person name="Daum C."/>
            <person name="Ezra D."/>
            <person name="Gonzalez J."/>
            <person name="Henrissat B."/>
            <person name="Kuo A."/>
            <person name="Liang C."/>
            <person name="Lipzen A."/>
            <person name="Lutzoni F."/>
            <person name="Magnuson J."/>
            <person name="Mondo S."/>
            <person name="Nolan M."/>
            <person name="Ohm R."/>
            <person name="Pangilinan J."/>
            <person name="Park H.-J."/>
            <person name="Ramirez L."/>
            <person name="Alfaro M."/>
            <person name="Sun H."/>
            <person name="Tritt A."/>
            <person name="Yoshinaga Y."/>
            <person name="Zwiers L.-H."/>
            <person name="Turgeon B."/>
            <person name="Goodwin S."/>
            <person name="Spatafora J."/>
            <person name="Crous P."/>
            <person name="Grigoriev I."/>
        </authorList>
    </citation>
    <scope>NUCLEOTIDE SEQUENCE [LARGE SCALE GENOMIC DNA]</scope>
    <source>
        <strain evidence="3">CECT 20119</strain>
    </source>
</reference>
<keyword evidence="1" id="KW-0812">Transmembrane</keyword>
<protein>
    <submittedName>
        <fullName evidence="2">Uncharacterized protein</fullName>
    </submittedName>
</protein>